<proteinExistence type="predicted"/>
<reference evidence="6 7" key="1">
    <citation type="submission" date="2024-02" db="EMBL/GenBank/DDBJ databases">
        <authorList>
            <person name="Grouzdev D."/>
        </authorList>
    </citation>
    <scope>NUCLEOTIDE SEQUENCE [LARGE SCALE GENOMIC DNA]</scope>
    <source>
        <strain evidence="6 7">9N</strain>
    </source>
</reference>
<dbReference type="InterPro" id="IPR052047">
    <property type="entry name" value="GH94_Enzymes"/>
</dbReference>
<feature type="transmembrane region" description="Helical" evidence="3">
    <location>
        <begin position="12"/>
        <end position="30"/>
    </location>
</feature>
<feature type="domain" description="Glycosyl hydrolase 94 catalytic" evidence="5">
    <location>
        <begin position="1349"/>
        <end position="1776"/>
    </location>
</feature>
<evidence type="ECO:0000259" key="4">
    <source>
        <dbReference type="Pfam" id="PF06165"/>
    </source>
</evidence>
<dbReference type="PANTHER" id="PTHR37469:SF2">
    <property type="entry name" value="CELLOBIONIC ACID PHOSPHORYLASE"/>
    <property type="match status" value="1"/>
</dbReference>
<dbReference type="SUPFAM" id="SSF74650">
    <property type="entry name" value="Galactose mutarotase-like"/>
    <property type="match status" value="2"/>
</dbReference>
<feature type="transmembrane region" description="Helical" evidence="3">
    <location>
        <begin position="502"/>
        <end position="523"/>
    </location>
</feature>
<dbReference type="InterPro" id="IPR011013">
    <property type="entry name" value="Gal_mutarotase_sf_dom"/>
</dbReference>
<dbReference type="PANTHER" id="PTHR37469">
    <property type="entry name" value="CELLOBIONIC ACID PHOSPHORYLASE-RELATED"/>
    <property type="match status" value="1"/>
</dbReference>
<evidence type="ECO:0000313" key="6">
    <source>
        <dbReference type="EMBL" id="MEF3365094.1"/>
    </source>
</evidence>
<evidence type="ECO:0000259" key="5">
    <source>
        <dbReference type="Pfam" id="PF17167"/>
    </source>
</evidence>
<dbReference type="GO" id="GO:0016740">
    <property type="term" value="F:transferase activity"/>
    <property type="evidence" value="ECO:0007669"/>
    <property type="project" value="UniProtKB-KW"/>
</dbReference>
<protein>
    <submittedName>
        <fullName evidence="6">Glycosyl transferase family 36</fullName>
    </submittedName>
</protein>
<feature type="transmembrane region" description="Helical" evidence="3">
    <location>
        <begin position="421"/>
        <end position="440"/>
    </location>
</feature>
<feature type="transmembrane region" description="Helical" evidence="3">
    <location>
        <begin position="285"/>
        <end position="305"/>
    </location>
</feature>
<dbReference type="InterPro" id="IPR037018">
    <property type="entry name" value="GH65_N"/>
</dbReference>
<dbReference type="Proteomes" id="UP001350748">
    <property type="component" value="Unassembled WGS sequence"/>
</dbReference>
<dbReference type="RefSeq" id="WP_332079998.1">
    <property type="nucleotide sequence ID" value="NZ_JAZHYN010000002.1"/>
</dbReference>
<feature type="transmembrane region" description="Helical" evidence="3">
    <location>
        <begin position="130"/>
        <end position="148"/>
    </location>
</feature>
<feature type="transmembrane region" description="Helical" evidence="3">
    <location>
        <begin position="700"/>
        <end position="723"/>
    </location>
</feature>
<feature type="transmembrane region" description="Helical" evidence="3">
    <location>
        <begin position="168"/>
        <end position="191"/>
    </location>
</feature>
<dbReference type="Gene3D" id="2.70.98.40">
    <property type="entry name" value="Glycoside hydrolase, family 65, N-terminal domain"/>
    <property type="match status" value="2"/>
</dbReference>
<feature type="domain" description="Glycosyl hydrolase 94 supersandwich" evidence="4">
    <location>
        <begin position="1071"/>
        <end position="1331"/>
    </location>
</feature>
<name>A0ABU7XD67_9HYPH</name>
<feature type="transmembrane region" description="Helical" evidence="3">
    <location>
        <begin position="66"/>
        <end position="87"/>
    </location>
</feature>
<gene>
    <name evidence="6" type="ORF">V3H18_00945</name>
</gene>
<dbReference type="SUPFAM" id="SSF48208">
    <property type="entry name" value="Six-hairpin glycosidases"/>
    <property type="match status" value="1"/>
</dbReference>
<dbReference type="Pfam" id="PF17167">
    <property type="entry name" value="Glyco_hydro_94"/>
    <property type="match status" value="1"/>
</dbReference>
<feature type="transmembrane region" description="Helical" evidence="3">
    <location>
        <begin position="385"/>
        <end position="409"/>
    </location>
</feature>
<dbReference type="Gene3D" id="1.50.10.10">
    <property type="match status" value="1"/>
</dbReference>
<keyword evidence="7" id="KW-1185">Reference proteome</keyword>
<comment type="caution">
    <text evidence="6">The sequence shown here is derived from an EMBL/GenBank/DDBJ whole genome shotgun (WGS) entry which is preliminary data.</text>
</comment>
<evidence type="ECO:0000256" key="3">
    <source>
        <dbReference type="SAM" id="Phobius"/>
    </source>
</evidence>
<keyword evidence="3" id="KW-0472">Membrane</keyword>
<feature type="transmembrane region" description="Helical" evidence="3">
    <location>
        <begin position="99"/>
        <end position="118"/>
    </location>
</feature>
<dbReference type="EMBL" id="JAZHYN010000002">
    <property type="protein sequence ID" value="MEF3365094.1"/>
    <property type="molecule type" value="Genomic_DNA"/>
</dbReference>
<evidence type="ECO:0000256" key="1">
    <source>
        <dbReference type="ARBA" id="ARBA00022676"/>
    </source>
</evidence>
<sequence length="1822" mass="199161">MAVTHGASNAGGAIFERILVGMGFGIVAALEAAGGGEHAIVAGFFAGVAIYVMRRSSESARRAADFGVDFLVVASFTLLCDRAGLLWRAPDGFADLFRFSPVGAATATLLYLTGVVTLRARSRMAVRAALFVLPFLFSLFVALGSPPITRIGGLLLLGLDVPEIFKNVAGRTLVLFLLNEAVVVGVPLALGRFLPRQWRPHSILFASAFLASLTPYVASSVSYFVAPYLPTPFAALVAAVIAALAQAGLWGETYLVTQAFAGLLRATPSLQVVVFHDWRSGAEKGAVYGFVFMALLLAVSLVVSFEPAVAFIVATAPISGVLIGAALFPLARAIVESTDSTPPFRMRVEEIYLHPSNYLRGAVVGAAVVVALKIGLPAMASGDRFLFGAATGALAYAGVDAGIDFFVLTQGGRQHLRNWRVYSLGVILGALVGGAIAWYLDTAQIQTIISKFFAYTSLDYASDGRPRDSYVIRPLFTKWGATDLGVVDGGVRLLFDESFSGVIQWVFAAPLFSINLFFLTALIERSLRPLRQLASWQGLDMLVENAVRVLRWGLWMAPVIYSFLKATPDPAWYNQDGLIRTGVATWMNYILPDNDFRAWSLDIFTALLAYDALRVLIWFDHMGLRVATLVNLSFVGGDVADEKAARFVGKAQTSRAIPEGIRRFGTWAPLLLPFYIPRGVEWDKAWGAAEQLSHTRPPSYAYLVVGYLVYAALVAFGLVIFLLGRLARAQKVPIEGVTGAGGAPGSRPLTLTNGLMTSEWFQDGQGAIRIEGVARGGPPIDLTRRPNDHAHPRGRFLFLREDGGELWSIGEAPTRCPSAQASLTDAGENCLFFMAERNGFAIEARVSLSADEAVEITRLKIVNLDQRARKLTLASLREWVLNEAAVELRDPAYNAIHVGTWYVRSLNAIFAQNRLLKGGARRHADRRLSPEIGFHAIGAGPGAKVTVVGYEDVKSRFYGMGATNSPDSLLGLGSPRDPEDEGLLYGFEPCASLRVDVELAPAGASELIIVDGWARNMGSATDSVARHLGMQPVTPETLDKALSRRRALVMPPTPKKPRYQFSEDGRSLTLAPGTPRPFAHVIANAVGQGAVLTNDGDIFSFHGNSRLNSFTPFRMGEGRMAPAGQMIYVYDLARTDPHSPTFVPLRHRDAEYQVTFSLGAAVFRAERDQLELEMTVVVSPTQPIEFKLLRIRNKSDHERLLQITPAMEIVLAETPNESLGAVESVIDGNQHSIYFRNPKNNFVQGWAFVTTSLPAEFAETSRRRFLGHESRNPYLPYMVEHGHPDAGAPAHERKVAAFSAALDVPAGGEATVVVALGQTTTIEEAKRLAEYACNPANARAELDASARAWEKRLSVLRIKTNRPDFDRLVNDWLPYQLLAARLWGRTGPAQRSGATGYRDQLQDVIPLIHLAPERARAQILLHAAHQYIEGDACKWWHRAPNGGTGLADRTHSSDPHLWLPYVTIRYVRGTGDKGILDAVETFLEANPVPKEEEGQATVPLTSRDKDTLLGHCARAIDWTLARFGAHGLPLMGSGDWDDGMNLIGDEGRGESVWLGFFLHGILLDIAPFFEEKGDALRAERYRDRAEKLREALEKCWRGDRYIRAYADDGREVAPMSAMTSSWPTLARAVDAARGREAIEKALAVLGRRNRVLLVHPPYDEHSRPYPGRSAEYPPGVRENGGQYSHGVSWFVDALAMLGADAQTKGDARAAEELFREAFETWIAISPISKLATPAEADIYGLPPHQQPADVYEGVGYEGHGGWSWYTGAAARMLSAAYALLGLEFENGQLQPRPDAFSPKGELRLEHVTFRGKTFEAQKRRRF</sequence>
<keyword evidence="3" id="KW-1133">Transmembrane helix</keyword>
<feature type="transmembrane region" description="Helical" evidence="3">
    <location>
        <begin position="311"/>
        <end position="335"/>
    </location>
</feature>
<feature type="domain" description="Glycosyl hydrolase 94 supersandwich" evidence="4">
    <location>
        <begin position="783"/>
        <end position="1027"/>
    </location>
</feature>
<organism evidence="6 7">
    <name type="scientific">Methylocystis borbori</name>
    <dbReference type="NCBI Taxonomy" id="3118750"/>
    <lineage>
        <taxon>Bacteria</taxon>
        <taxon>Pseudomonadati</taxon>
        <taxon>Pseudomonadota</taxon>
        <taxon>Alphaproteobacteria</taxon>
        <taxon>Hyphomicrobiales</taxon>
        <taxon>Methylocystaceae</taxon>
        <taxon>Methylocystis</taxon>
    </lineage>
</organism>
<feature type="transmembrane region" description="Helical" evidence="3">
    <location>
        <begin position="232"/>
        <end position="250"/>
    </location>
</feature>
<dbReference type="Pfam" id="PF06165">
    <property type="entry name" value="GH94_b-supersand"/>
    <property type="match status" value="2"/>
</dbReference>
<dbReference type="InterPro" id="IPR008928">
    <property type="entry name" value="6-hairpin_glycosidase_sf"/>
</dbReference>
<dbReference type="InterPro" id="IPR033432">
    <property type="entry name" value="GH94_catalytic"/>
</dbReference>
<feature type="transmembrane region" description="Helical" evidence="3">
    <location>
        <begin position="203"/>
        <end position="226"/>
    </location>
</feature>
<accession>A0ABU7XD67</accession>
<feature type="transmembrane region" description="Helical" evidence="3">
    <location>
        <begin position="36"/>
        <end position="54"/>
    </location>
</feature>
<feature type="transmembrane region" description="Helical" evidence="3">
    <location>
        <begin position="356"/>
        <end position="379"/>
    </location>
</feature>
<dbReference type="InterPro" id="IPR012341">
    <property type="entry name" value="6hp_glycosidase-like_sf"/>
</dbReference>
<evidence type="ECO:0000256" key="2">
    <source>
        <dbReference type="ARBA" id="ARBA00022679"/>
    </source>
</evidence>
<evidence type="ECO:0000313" key="7">
    <source>
        <dbReference type="Proteomes" id="UP001350748"/>
    </source>
</evidence>
<keyword evidence="1" id="KW-0328">Glycosyltransferase</keyword>
<keyword evidence="3" id="KW-0812">Transmembrane</keyword>
<keyword evidence="2 6" id="KW-0808">Transferase</keyword>
<dbReference type="InterPro" id="IPR010383">
    <property type="entry name" value="Glyco_hydrolase_94_b-supersand"/>
</dbReference>